<keyword evidence="9 10" id="KW-0131">Cell cycle</keyword>
<sequence>MLTSLKRIMRTGSVGFVRSAYVSFSAIYVMTITLLVIGGSLVFNALLDHTLVTLKSKVDVNIYFTVDATEEAILAFRRQVESLSDVKGVTYLSRDEALAQFRDRHQADELTIRALEELGDNPLGASLSVTAHDPSQYEGIVQFVTETSEQAETTIIDRINFNQNKSAIDRLTTIVSVIDKITQIIVMTLVFVTILITFNTIRLAIYTAREEVSVMRLVGASNTFIRGPFVVQGALYGIAAGILTLILLYPIAYYLGPSTDAFFGLNVFRYYLEDFGRIFLILMGSGIGLGVISSAVAISRYLRI</sequence>
<reference evidence="14 15" key="1">
    <citation type="journal article" date="2016" name="Nat. Commun.">
        <title>Thousands of microbial genomes shed light on interconnected biogeochemical processes in an aquifer system.</title>
        <authorList>
            <person name="Anantharaman K."/>
            <person name="Brown C.T."/>
            <person name="Hug L.A."/>
            <person name="Sharon I."/>
            <person name="Castelle C.J."/>
            <person name="Probst A.J."/>
            <person name="Thomas B.C."/>
            <person name="Singh A."/>
            <person name="Wilkins M.J."/>
            <person name="Karaoz U."/>
            <person name="Brodie E.L."/>
            <person name="Williams K.H."/>
            <person name="Hubbard S.S."/>
            <person name="Banfield J.F."/>
        </authorList>
    </citation>
    <scope>NUCLEOTIDE SEQUENCE [LARGE SCALE GENOMIC DNA]</scope>
</reference>
<dbReference type="AlphaFoldDB" id="A0A1F6DHB4"/>
<dbReference type="PANTHER" id="PTHR47755">
    <property type="entry name" value="CELL DIVISION PROTEIN FTSX"/>
    <property type="match status" value="1"/>
</dbReference>
<evidence type="ECO:0000256" key="4">
    <source>
        <dbReference type="ARBA" id="ARBA00022475"/>
    </source>
</evidence>
<dbReference type="Pfam" id="PF18075">
    <property type="entry name" value="FtsX_ECD"/>
    <property type="match status" value="1"/>
</dbReference>
<evidence type="ECO:0000256" key="2">
    <source>
        <dbReference type="ARBA" id="ARBA00007379"/>
    </source>
</evidence>
<protein>
    <recommendedName>
        <fullName evidence="3 10">Cell division protein FtsX</fullName>
    </recommendedName>
</protein>
<comment type="caution">
    <text evidence="14">The sequence shown here is derived from an EMBL/GenBank/DDBJ whole genome shotgun (WGS) entry which is preliminary data.</text>
</comment>
<evidence type="ECO:0000256" key="5">
    <source>
        <dbReference type="ARBA" id="ARBA00022618"/>
    </source>
</evidence>
<dbReference type="PANTHER" id="PTHR47755:SF1">
    <property type="entry name" value="CELL DIVISION PROTEIN FTSX"/>
    <property type="match status" value="1"/>
</dbReference>
<feature type="transmembrane region" description="Helical" evidence="11">
    <location>
        <begin position="184"/>
        <end position="208"/>
    </location>
</feature>
<evidence type="ECO:0000256" key="10">
    <source>
        <dbReference type="PIRNR" id="PIRNR003097"/>
    </source>
</evidence>
<dbReference type="STRING" id="1798492.A3C89_04075"/>
<evidence type="ECO:0000256" key="1">
    <source>
        <dbReference type="ARBA" id="ARBA00004651"/>
    </source>
</evidence>
<feature type="transmembrane region" description="Helical" evidence="11">
    <location>
        <begin position="275"/>
        <end position="298"/>
    </location>
</feature>
<feature type="transmembrane region" description="Helical" evidence="11">
    <location>
        <begin position="21"/>
        <end position="47"/>
    </location>
</feature>
<keyword evidence="4 10" id="KW-1003">Cell membrane</keyword>
<evidence type="ECO:0000256" key="8">
    <source>
        <dbReference type="ARBA" id="ARBA00023136"/>
    </source>
</evidence>
<dbReference type="Pfam" id="PF02687">
    <property type="entry name" value="FtsX"/>
    <property type="match status" value="1"/>
</dbReference>
<dbReference type="GO" id="GO:0051301">
    <property type="term" value="P:cell division"/>
    <property type="evidence" value="ECO:0007669"/>
    <property type="project" value="UniProtKB-KW"/>
</dbReference>
<dbReference type="InterPro" id="IPR004513">
    <property type="entry name" value="FtsX"/>
</dbReference>
<evidence type="ECO:0000259" key="13">
    <source>
        <dbReference type="Pfam" id="PF18075"/>
    </source>
</evidence>
<dbReference type="EMBL" id="MFLF01000006">
    <property type="protein sequence ID" value="OGG60412.1"/>
    <property type="molecule type" value="Genomic_DNA"/>
</dbReference>
<comment type="similarity">
    <text evidence="2 10">Belongs to the ABC-4 integral membrane protein family. FtsX subfamily.</text>
</comment>
<evidence type="ECO:0000313" key="14">
    <source>
        <dbReference type="EMBL" id="OGG60412.1"/>
    </source>
</evidence>
<dbReference type="InterPro" id="IPR040690">
    <property type="entry name" value="FtsX_ECD"/>
</dbReference>
<evidence type="ECO:0000256" key="11">
    <source>
        <dbReference type="SAM" id="Phobius"/>
    </source>
</evidence>
<keyword evidence="6 11" id="KW-0812">Transmembrane</keyword>
<evidence type="ECO:0000313" key="15">
    <source>
        <dbReference type="Proteomes" id="UP000178794"/>
    </source>
</evidence>
<dbReference type="GO" id="GO:0005886">
    <property type="term" value="C:plasma membrane"/>
    <property type="evidence" value="ECO:0007669"/>
    <property type="project" value="UniProtKB-SubCell"/>
</dbReference>
<feature type="transmembrane region" description="Helical" evidence="11">
    <location>
        <begin position="229"/>
        <end position="255"/>
    </location>
</feature>
<feature type="domain" description="ABC3 transporter permease C-terminal" evidence="12">
    <location>
        <begin position="185"/>
        <end position="303"/>
    </location>
</feature>
<keyword evidence="5 10" id="KW-0132">Cell division</keyword>
<comment type="subcellular location">
    <subcellularLocation>
        <location evidence="1">Cell membrane</location>
        <topology evidence="1">Multi-pass membrane protein</topology>
    </subcellularLocation>
</comment>
<evidence type="ECO:0000256" key="6">
    <source>
        <dbReference type="ARBA" id="ARBA00022692"/>
    </source>
</evidence>
<dbReference type="Gene3D" id="3.30.70.3040">
    <property type="match status" value="1"/>
</dbReference>
<evidence type="ECO:0000256" key="9">
    <source>
        <dbReference type="ARBA" id="ARBA00023306"/>
    </source>
</evidence>
<accession>A0A1F6DHB4</accession>
<feature type="domain" description="FtsX extracellular" evidence="13">
    <location>
        <begin position="58"/>
        <end position="145"/>
    </location>
</feature>
<name>A0A1F6DHB4_9BACT</name>
<keyword evidence="8 10" id="KW-0472">Membrane</keyword>
<dbReference type="PIRSF" id="PIRSF003097">
    <property type="entry name" value="FtsX"/>
    <property type="match status" value="1"/>
</dbReference>
<keyword evidence="7 11" id="KW-1133">Transmembrane helix</keyword>
<dbReference type="Proteomes" id="UP000178794">
    <property type="component" value="Unassembled WGS sequence"/>
</dbReference>
<proteinExistence type="inferred from homology"/>
<dbReference type="InterPro" id="IPR003838">
    <property type="entry name" value="ABC3_permease_C"/>
</dbReference>
<gene>
    <name evidence="14" type="ORF">A3C89_04075</name>
</gene>
<organism evidence="14 15">
    <name type="scientific">Candidatus Kaiserbacteria bacterium RIFCSPHIGHO2_02_FULL_50_50</name>
    <dbReference type="NCBI Taxonomy" id="1798492"/>
    <lineage>
        <taxon>Bacteria</taxon>
        <taxon>Candidatus Kaiseribacteriota</taxon>
    </lineage>
</organism>
<evidence type="ECO:0000256" key="7">
    <source>
        <dbReference type="ARBA" id="ARBA00022989"/>
    </source>
</evidence>
<evidence type="ECO:0000259" key="12">
    <source>
        <dbReference type="Pfam" id="PF02687"/>
    </source>
</evidence>
<evidence type="ECO:0000256" key="3">
    <source>
        <dbReference type="ARBA" id="ARBA00021907"/>
    </source>
</evidence>